<feature type="transmembrane region" description="Helical" evidence="8">
    <location>
        <begin position="220"/>
        <end position="241"/>
    </location>
</feature>
<feature type="domain" description="SSD" evidence="9">
    <location>
        <begin position="190"/>
        <end position="316"/>
    </location>
</feature>
<feature type="transmembrane region" description="Helical" evidence="8">
    <location>
        <begin position="187"/>
        <end position="208"/>
    </location>
</feature>
<evidence type="ECO:0000256" key="5">
    <source>
        <dbReference type="ARBA" id="ARBA00022989"/>
    </source>
</evidence>
<reference evidence="10 11" key="2">
    <citation type="submission" date="2023-10" db="EMBL/GenBank/DDBJ databases">
        <authorList>
            <person name="Han X.F."/>
        </authorList>
    </citation>
    <scope>NUCLEOTIDE SEQUENCE [LARGE SCALE GENOMIC DNA]</scope>
    <source>
        <strain evidence="10 11">KCTC 39840</strain>
    </source>
</reference>
<dbReference type="SUPFAM" id="SSF82866">
    <property type="entry name" value="Multidrug efflux transporter AcrB transmembrane domain"/>
    <property type="match status" value="2"/>
</dbReference>
<evidence type="ECO:0000256" key="1">
    <source>
        <dbReference type="ARBA" id="ARBA00004651"/>
    </source>
</evidence>
<evidence type="ECO:0000313" key="11">
    <source>
        <dbReference type="Proteomes" id="UP001284601"/>
    </source>
</evidence>
<dbReference type="InterPro" id="IPR050545">
    <property type="entry name" value="Mycobact_MmpL"/>
</dbReference>
<feature type="transmembrane region" description="Helical" evidence="8">
    <location>
        <begin position="611"/>
        <end position="639"/>
    </location>
</feature>
<keyword evidence="4 8" id="KW-0812">Transmembrane</keyword>
<feature type="transmembrane region" description="Helical" evidence="8">
    <location>
        <begin position="571"/>
        <end position="590"/>
    </location>
</feature>
<protein>
    <submittedName>
        <fullName evidence="10">MMPL family transporter</fullName>
    </submittedName>
</protein>
<gene>
    <name evidence="10" type="ORF">R7226_08100</name>
</gene>
<comment type="subcellular location">
    <subcellularLocation>
        <location evidence="1">Cell membrane</location>
        <topology evidence="1">Multi-pass membrane protein</topology>
    </subcellularLocation>
</comment>
<dbReference type="InterPro" id="IPR000731">
    <property type="entry name" value="SSD"/>
</dbReference>
<comment type="caution">
    <text evidence="10">The sequence shown here is derived from an EMBL/GenBank/DDBJ whole genome shotgun (WGS) entry which is preliminary data.</text>
</comment>
<organism evidence="10 11">
    <name type="scientific">Conexibacter stalactiti</name>
    <dbReference type="NCBI Taxonomy" id="1940611"/>
    <lineage>
        <taxon>Bacteria</taxon>
        <taxon>Bacillati</taxon>
        <taxon>Actinomycetota</taxon>
        <taxon>Thermoleophilia</taxon>
        <taxon>Solirubrobacterales</taxon>
        <taxon>Conexibacteraceae</taxon>
        <taxon>Conexibacter</taxon>
    </lineage>
</organism>
<keyword evidence="6 8" id="KW-0472">Membrane</keyword>
<feature type="transmembrane region" description="Helical" evidence="8">
    <location>
        <begin position="262"/>
        <end position="283"/>
    </location>
</feature>
<evidence type="ECO:0000256" key="7">
    <source>
        <dbReference type="SAM" id="MobiDB-lite"/>
    </source>
</evidence>
<sequence length="715" mass="75081">MLAVWLVLVAVFGSFAGKLSDVEENDPVSFLPGKAESVKALEAVRAFPSGEQTEAVIVYSRDGGLQAADRAAIVRDRAAINADPPRGTARIPPPIFSRDGAAALLIADVDTSGPTSDNTLIDATDALRDRVHEAVPLGLQVEVTGPAGFSTDAVKVFEQINGTLLLATASLVFVLLILIYRSPIFWAIPLFTVIFAEVIARGIGYFLAEAGVTINGQTSGILSVLVFGVGTDYALLLVARYREELRRHEDKHEAVAIALRRAGPAVLASGLTVIAALLCLSLAEVNGTAGLGPVSAFGVALAMLAMLTLLPALLAITGRRAFWPFVPRYGGAGTDETHGWWRRLGERIRVRPRRVWIGTTVALLVLCLGLTQMNSDLTSGNSFRDQVESVEGQELIAQSFPAGANAPTIVIVPPGDEAGGASAGADAARVAAVLRALSAVPGVAQVAPVERDPRSGVRIAVTLEADPYSEQAFDVIPPLREAAKAAGGDDVLVGGPTAEERDLRVSTARDNRVIVPLVLVVVFLILVLVLRAVLLPLLLMATVILSYAAALGIGAFFFMQVFGFAGVDPGLPLFAFIFLVALGVDYNIFLMVRVREEAHEHGTRLGTVRGLAVTGAVITSAGIVLAGTFSTLAVLPLVVLTEIGFTIAVGVLLDTFVVRSVLVPAIVLDVGDRVWWPSELGHRLATAHDEDEEEDEPAAATAAEAGEGKPSSAAS</sequence>
<comment type="similarity">
    <text evidence="2">Belongs to the resistance-nodulation-cell division (RND) (TC 2.A.6) family. MmpL subfamily.</text>
</comment>
<evidence type="ECO:0000256" key="3">
    <source>
        <dbReference type="ARBA" id="ARBA00022475"/>
    </source>
</evidence>
<dbReference type="Gene3D" id="1.20.1640.10">
    <property type="entry name" value="Multidrug efflux transporter AcrB transmembrane domain"/>
    <property type="match status" value="2"/>
</dbReference>
<feature type="domain" description="SSD" evidence="9">
    <location>
        <begin position="535"/>
        <end position="668"/>
    </location>
</feature>
<evidence type="ECO:0000256" key="6">
    <source>
        <dbReference type="ARBA" id="ARBA00023136"/>
    </source>
</evidence>
<feature type="transmembrane region" description="Helical" evidence="8">
    <location>
        <begin position="513"/>
        <end position="530"/>
    </location>
</feature>
<feature type="transmembrane region" description="Helical" evidence="8">
    <location>
        <begin position="295"/>
        <end position="316"/>
    </location>
</feature>
<keyword evidence="5 8" id="KW-1133">Transmembrane helix</keyword>
<keyword evidence="11" id="KW-1185">Reference proteome</keyword>
<dbReference type="Proteomes" id="UP001284601">
    <property type="component" value="Unassembled WGS sequence"/>
</dbReference>
<feature type="transmembrane region" description="Helical" evidence="8">
    <location>
        <begin position="160"/>
        <end position="180"/>
    </location>
</feature>
<evidence type="ECO:0000259" key="9">
    <source>
        <dbReference type="PROSITE" id="PS50156"/>
    </source>
</evidence>
<proteinExistence type="inferred from homology"/>
<name>A0ABU4HLY5_9ACTN</name>
<accession>A0ABU4HLY5</accession>
<evidence type="ECO:0000313" key="10">
    <source>
        <dbReference type="EMBL" id="MDW5594294.1"/>
    </source>
</evidence>
<dbReference type="PANTHER" id="PTHR33406">
    <property type="entry name" value="MEMBRANE PROTEIN MJ1562-RELATED"/>
    <property type="match status" value="1"/>
</dbReference>
<dbReference type="InterPro" id="IPR004869">
    <property type="entry name" value="MMPL_dom"/>
</dbReference>
<evidence type="ECO:0000256" key="4">
    <source>
        <dbReference type="ARBA" id="ARBA00022692"/>
    </source>
</evidence>
<feature type="transmembrane region" description="Helical" evidence="8">
    <location>
        <begin position="355"/>
        <end position="373"/>
    </location>
</feature>
<reference evidence="11" key="1">
    <citation type="submission" date="2023-07" db="EMBL/GenBank/DDBJ databases">
        <title>Conexibacter stalactiti sp. nov., isolated from stalactites in a lava cave and emended description of the genus Conexibacter.</title>
        <authorList>
            <person name="Lee S.D."/>
        </authorList>
    </citation>
    <scope>NUCLEOTIDE SEQUENCE [LARGE SCALE GENOMIC DNA]</scope>
    <source>
        <strain evidence="11">KCTC 39840</strain>
    </source>
</reference>
<feature type="region of interest" description="Disordered" evidence="7">
    <location>
        <begin position="685"/>
        <end position="715"/>
    </location>
</feature>
<dbReference type="PROSITE" id="PS50156">
    <property type="entry name" value="SSD"/>
    <property type="match status" value="2"/>
</dbReference>
<feature type="transmembrane region" description="Helical" evidence="8">
    <location>
        <begin position="537"/>
        <end position="559"/>
    </location>
</feature>
<dbReference type="EMBL" id="JAWSTH010000015">
    <property type="protein sequence ID" value="MDW5594294.1"/>
    <property type="molecule type" value="Genomic_DNA"/>
</dbReference>
<keyword evidence="3" id="KW-1003">Cell membrane</keyword>
<dbReference type="Pfam" id="PF03176">
    <property type="entry name" value="MMPL"/>
    <property type="match status" value="2"/>
</dbReference>
<evidence type="ECO:0000256" key="2">
    <source>
        <dbReference type="ARBA" id="ARBA00010157"/>
    </source>
</evidence>
<dbReference type="RefSeq" id="WP_318596565.1">
    <property type="nucleotide sequence ID" value="NZ_JAWSTH010000015.1"/>
</dbReference>
<evidence type="ECO:0000256" key="8">
    <source>
        <dbReference type="SAM" id="Phobius"/>
    </source>
</evidence>
<dbReference type="PANTHER" id="PTHR33406:SF6">
    <property type="entry name" value="MEMBRANE PROTEIN YDGH-RELATED"/>
    <property type="match status" value="1"/>
</dbReference>